<dbReference type="Gene3D" id="3.60.10.10">
    <property type="entry name" value="Endonuclease/exonuclease/phosphatase"/>
    <property type="match status" value="1"/>
</dbReference>
<dbReference type="KEGG" id="vne:CFK40_04530"/>
<dbReference type="Proteomes" id="UP000204391">
    <property type="component" value="Chromosome"/>
</dbReference>
<keyword evidence="2" id="KW-0255">Endonuclease</keyword>
<keyword evidence="3" id="KW-1185">Reference proteome</keyword>
<dbReference type="Pfam" id="PF03372">
    <property type="entry name" value="Exo_endo_phos"/>
    <property type="match status" value="1"/>
</dbReference>
<reference evidence="2 3" key="1">
    <citation type="journal article" date="2003" name="Int. J. Syst. Evol. Microbiol.">
        <title>Virgibacillus carmonensis sp. nov., Virgibacillus necropolis sp. nov. and Virgibacillus picturae sp. nov., three novel species isolated from deteriorated mural paintings, transfer of the species of the genus salibacillus to Virgibacillus, as Virgibacillus marismortui comb. nov. and Virgibacillus salexigens comb. nov., and emended description of the genus Virgibacillus.</title>
        <authorList>
            <person name="Heyrman J."/>
            <person name="Logan N.A."/>
            <person name="Busse H.J."/>
            <person name="Balcaen A."/>
            <person name="Lebbe L."/>
            <person name="Rodriguez-Diaz M."/>
            <person name="Swings J."/>
            <person name="De Vos P."/>
        </authorList>
    </citation>
    <scope>NUCLEOTIDE SEQUENCE [LARGE SCALE GENOMIC DNA]</scope>
    <source>
        <strain evidence="2 3">LMG 19488</strain>
    </source>
</reference>
<dbReference type="GO" id="GO:0004519">
    <property type="term" value="F:endonuclease activity"/>
    <property type="evidence" value="ECO:0007669"/>
    <property type="project" value="UniProtKB-KW"/>
</dbReference>
<accession>A0A221M9L0</accession>
<dbReference type="InterPro" id="IPR036691">
    <property type="entry name" value="Endo/exonu/phosph_ase_sf"/>
</dbReference>
<feature type="domain" description="Endonuclease/exonuclease/phosphatase" evidence="1">
    <location>
        <begin position="8"/>
        <end position="250"/>
    </location>
</feature>
<protein>
    <submittedName>
        <fullName evidence="2">Endonuclease</fullName>
    </submittedName>
</protein>
<dbReference type="InterPro" id="IPR005135">
    <property type="entry name" value="Endo/exonuclease/phosphatase"/>
</dbReference>
<name>A0A221M9L0_9BACI</name>
<dbReference type="OrthoDB" id="9793162at2"/>
<evidence type="ECO:0000259" key="1">
    <source>
        <dbReference type="Pfam" id="PF03372"/>
    </source>
</evidence>
<proteinExistence type="predicted"/>
<dbReference type="SUPFAM" id="SSF56219">
    <property type="entry name" value="DNase I-like"/>
    <property type="match status" value="1"/>
</dbReference>
<dbReference type="EMBL" id="CP022437">
    <property type="protein sequence ID" value="ASN04327.1"/>
    <property type="molecule type" value="Genomic_DNA"/>
</dbReference>
<gene>
    <name evidence="2" type="ORF">CFK40_04530</name>
</gene>
<dbReference type="InterPro" id="IPR050410">
    <property type="entry name" value="CCR4/nocturin_mRNA_transcr"/>
</dbReference>
<organism evidence="2 3">
    <name type="scientific">Virgibacillus necropolis</name>
    <dbReference type="NCBI Taxonomy" id="163877"/>
    <lineage>
        <taxon>Bacteria</taxon>
        <taxon>Bacillati</taxon>
        <taxon>Bacillota</taxon>
        <taxon>Bacilli</taxon>
        <taxon>Bacillales</taxon>
        <taxon>Bacillaceae</taxon>
        <taxon>Virgibacillus</taxon>
    </lineage>
</organism>
<evidence type="ECO:0000313" key="3">
    <source>
        <dbReference type="Proteomes" id="UP000204391"/>
    </source>
</evidence>
<dbReference type="PANTHER" id="PTHR12121">
    <property type="entry name" value="CARBON CATABOLITE REPRESSOR PROTEIN 4"/>
    <property type="match status" value="1"/>
</dbReference>
<dbReference type="CDD" id="cd09083">
    <property type="entry name" value="EEP-1"/>
    <property type="match status" value="1"/>
</dbReference>
<dbReference type="PANTHER" id="PTHR12121:SF36">
    <property type="entry name" value="ENDONUCLEASE_EXONUCLEASE_PHOSPHATASE DOMAIN-CONTAINING PROTEIN"/>
    <property type="match status" value="1"/>
</dbReference>
<dbReference type="GO" id="GO:0000175">
    <property type="term" value="F:3'-5'-RNA exonuclease activity"/>
    <property type="evidence" value="ECO:0007669"/>
    <property type="project" value="TreeGrafter"/>
</dbReference>
<dbReference type="AlphaFoldDB" id="A0A221M9L0"/>
<evidence type="ECO:0000313" key="2">
    <source>
        <dbReference type="EMBL" id="ASN04327.1"/>
    </source>
</evidence>
<keyword evidence="2" id="KW-0378">Hydrolase</keyword>
<dbReference type="RefSeq" id="WP_089530981.1">
    <property type="nucleotide sequence ID" value="NZ_CP022437.1"/>
</dbReference>
<sequence>MNFSLQLMSYNIKYDSAEENEGWSERRKLVGKIIKQQNPDLIGMQECLYHQITDLQEMLSGYSWIGFGREGGSKGEFTPIFYKKKRFRVIEYDHVWLSDTPNKIASKTWGNIVPRIVTWVLFLDKDTKKTFYQINTHFDNHSALARVKSAELINKIINDFNPQFPILLSGDFNVGCNSEIYSYFTKEGSFVDVWDTAIKTENSSLGSFNDFHNLTGGKDRIDWILMKAKANVNFVKLVNDTVNNQFPSDHFPVVTSLYYMD</sequence>
<keyword evidence="2" id="KW-0540">Nuclease</keyword>